<dbReference type="InterPro" id="IPR029058">
    <property type="entry name" value="AB_hydrolase_fold"/>
</dbReference>
<dbReference type="GO" id="GO:0006508">
    <property type="term" value="P:proteolysis"/>
    <property type="evidence" value="ECO:0007669"/>
    <property type="project" value="InterPro"/>
</dbReference>
<dbReference type="PANTHER" id="PTHR42776:SF27">
    <property type="entry name" value="DIPEPTIDYL PEPTIDASE FAMILY MEMBER 6"/>
    <property type="match status" value="1"/>
</dbReference>
<feature type="chain" id="PRO_5030588690" evidence="2">
    <location>
        <begin position="33"/>
        <end position="831"/>
    </location>
</feature>
<keyword evidence="2" id="KW-0732">Signal</keyword>
<dbReference type="Proteomes" id="UP000886188">
    <property type="component" value="Unassembled WGS sequence"/>
</dbReference>
<proteinExistence type="predicted"/>
<feature type="domain" description="Peptidase S9 prolyl oligopeptidase catalytic" evidence="3">
    <location>
        <begin position="614"/>
        <end position="819"/>
    </location>
</feature>
<comment type="caution">
    <text evidence="4">The sequence shown here is derived from an EMBL/GenBank/DDBJ whole genome shotgun (WGS) entry which is preliminary data.</text>
</comment>
<dbReference type="PANTHER" id="PTHR42776">
    <property type="entry name" value="SERINE PEPTIDASE S9 FAMILY MEMBER"/>
    <property type="match status" value="1"/>
</dbReference>
<name>A0A7V1D094_9GAMM</name>
<dbReference type="EMBL" id="DRGM01000145">
    <property type="protein sequence ID" value="HEA17566.1"/>
    <property type="molecule type" value="Genomic_DNA"/>
</dbReference>
<keyword evidence="1" id="KW-0378">Hydrolase</keyword>
<accession>A0A7V1D094</accession>
<dbReference type="SUPFAM" id="SSF53474">
    <property type="entry name" value="alpha/beta-Hydrolases"/>
    <property type="match status" value="1"/>
</dbReference>
<feature type="signal peptide" evidence="2">
    <location>
        <begin position="1"/>
        <end position="32"/>
    </location>
</feature>
<dbReference type="RefSeq" id="WP_304183060.1">
    <property type="nucleotide sequence ID" value="NZ_DRGM01000145.1"/>
</dbReference>
<reference evidence="4" key="1">
    <citation type="journal article" date="2020" name="mSystems">
        <title>Genome- and Community-Level Interaction Insights into Carbon Utilization and Element Cycling Functions of Hydrothermarchaeota in Hydrothermal Sediment.</title>
        <authorList>
            <person name="Zhou Z."/>
            <person name="Liu Y."/>
            <person name="Xu W."/>
            <person name="Pan J."/>
            <person name="Luo Z.H."/>
            <person name="Li M."/>
        </authorList>
    </citation>
    <scope>NUCLEOTIDE SEQUENCE [LARGE SCALE GENOMIC DNA]</scope>
    <source>
        <strain evidence="4">HyVt-346</strain>
    </source>
</reference>
<protein>
    <submittedName>
        <fullName evidence="4">S9 family peptidase</fullName>
    </submittedName>
</protein>
<dbReference type="Pfam" id="PF00326">
    <property type="entry name" value="Peptidase_S9"/>
    <property type="match status" value="1"/>
</dbReference>
<gene>
    <name evidence="4" type="ORF">ENH88_14205</name>
</gene>
<dbReference type="GO" id="GO:0004252">
    <property type="term" value="F:serine-type endopeptidase activity"/>
    <property type="evidence" value="ECO:0007669"/>
    <property type="project" value="TreeGrafter"/>
</dbReference>
<dbReference type="Gene3D" id="3.40.50.1820">
    <property type="entry name" value="alpha/beta hydrolase"/>
    <property type="match status" value="1"/>
</dbReference>
<evidence type="ECO:0000259" key="3">
    <source>
        <dbReference type="Pfam" id="PF00326"/>
    </source>
</evidence>
<evidence type="ECO:0000256" key="2">
    <source>
        <dbReference type="SAM" id="SignalP"/>
    </source>
</evidence>
<dbReference type="InterPro" id="IPR001375">
    <property type="entry name" value="Peptidase_S9_cat"/>
</dbReference>
<evidence type="ECO:0000256" key="1">
    <source>
        <dbReference type="ARBA" id="ARBA00022801"/>
    </source>
</evidence>
<dbReference type="AlphaFoldDB" id="A0A7V1D094"/>
<evidence type="ECO:0000313" key="4">
    <source>
        <dbReference type="EMBL" id="HEA17566.1"/>
    </source>
</evidence>
<dbReference type="SUPFAM" id="SSF82171">
    <property type="entry name" value="DPP6 N-terminal domain-like"/>
    <property type="match status" value="1"/>
</dbReference>
<sequence>MNFSSLWRGKAPRLTTTLAVLTLSTLSSALVAAPLNKADIKFIGPIAADMQLKPYQTEHQDAIINTLLPSIQQPATSITVFGEKLKWQNLDKVNALTLGGLQALKFSAHAERFSQGTLTLKGIEKAQLFINGEQQTAKKENYKLALPQGDHQIVIIAEQVANWHDVEIDFSPSTDIDSLTFSSATQHGLSAKQLFDATTVSALSMAPDGKHYLVAKRHYQDSTGNQANVITELKNADKQTIYRFESGQPSNITWSPDNNYLVYLLDGKLTQLNRNTLNLKVIANNLDGASSFAYYDSNSLIFSWSKSPTADSRLTKHYQGLQDRWSYARTISQAYLLDINTGLSKALSQGPLSHSIEDFNSKRGTVLLSRGTEAMQAATHPTTELVELNVANASNTVIGQFATFNQAKYTGDDIYVTAGPDFKAGLGRNLPENMLANNYDGQLYLLTDNGTNAAPLSREFDPAIGQLEVLPNGDALVKVTEQDTIALYLYDKSKQRFSKLNTGFDVVEQFSYSTNRSPVILVSGSNASSAQQLKQLSINKNQATTLWDSQPQEYANTEIASLDEFNFTNTAGIEIKGRVYLPSNLDKSKQYPALVYYYGGTSPVTRGFTGRYPFNLWAEHGYVVYVVQPTGATGFGQQFSAKHVNAWGQYTADDIMQGTQALLKQYPFIDKNRLGNLGASYGGFMTMLLATKTDMFSASIAHAGISNITSYWGQGWWGYLYSGEASKNSYPWNNSTLYSQHSPVFHADKVTTPLLLLHGDADTNVPVGESHSMYTALKLLGKDVELIEYKGADHQILARDQRFNWWDTMLAYFDKHLKEQPQWWQYLYPEK</sequence>
<organism evidence="4">
    <name type="scientific">Pseudoalteromonas prydzensis</name>
    <dbReference type="NCBI Taxonomy" id="182141"/>
    <lineage>
        <taxon>Bacteria</taxon>
        <taxon>Pseudomonadati</taxon>
        <taxon>Pseudomonadota</taxon>
        <taxon>Gammaproteobacteria</taxon>
        <taxon>Alteromonadales</taxon>
        <taxon>Pseudoalteromonadaceae</taxon>
        <taxon>Pseudoalteromonas</taxon>
    </lineage>
</organism>